<feature type="region of interest" description="Disordered" evidence="1">
    <location>
        <begin position="670"/>
        <end position="691"/>
    </location>
</feature>
<organism evidence="3 4">
    <name type="scientific">Galleria mellonella</name>
    <name type="common">Greater wax moth</name>
    <dbReference type="NCBI Taxonomy" id="7137"/>
    <lineage>
        <taxon>Eukaryota</taxon>
        <taxon>Metazoa</taxon>
        <taxon>Ecdysozoa</taxon>
        <taxon>Arthropoda</taxon>
        <taxon>Hexapoda</taxon>
        <taxon>Insecta</taxon>
        <taxon>Pterygota</taxon>
        <taxon>Neoptera</taxon>
        <taxon>Endopterygota</taxon>
        <taxon>Lepidoptera</taxon>
        <taxon>Glossata</taxon>
        <taxon>Ditrysia</taxon>
        <taxon>Pyraloidea</taxon>
        <taxon>Pyralidae</taxon>
        <taxon>Galleriinae</taxon>
        <taxon>Galleria</taxon>
    </lineage>
</organism>
<feature type="region of interest" description="Disordered" evidence="1">
    <location>
        <begin position="615"/>
        <end position="640"/>
    </location>
</feature>
<protein>
    <submittedName>
        <fullName evidence="4">Uncharacterized protein LOC113517507</fullName>
    </submittedName>
</protein>
<sequence length="740" mass="82403">MDWLRLFALLIAVASVTVTAEGSKKKIRIHLPQKVKHIHHHKKIYITNHPAPSQYAPAYLPSAEGAVAVPTNVALPAVANIVPLNSVELYDDSQPRLPGLKPAASKVLPLYRARGYYGPTPNEWDEPEYDSGLTHENTDNSYTPAVHPPPPVLTPTSNHIPKRVKVIKVNDQPRKKVLKKPKQKRVPIRSQSPSEEEHPVTNFHEQFYSDLDGSGTIRKIKKPQRVEKIIDGDTEHIHTYSEEHIHKLVFDDGPKTSGLAGVDQLNSMSAISAANPLFQSIKNGQLIAIPSEPLTGFTAIGSLGTPSHLEYASYNPRDVTHDHIFHDHGEIPPEVDITKETLGFPPRASYTSHGVRINGGFGNKRYKNKHSHKYPKATKSTPVNDLSYYESIYTPYNGFKSPQKALVSQYDTAGEPAVENYRPIPSFKFFSKNPNKIRSTYGNNVQQTNVPAPYSVSSTIVHDYQPKSYPGALPPSGFSKFKDPFVNFKDSYSNNYEYDTYASSSNVFTSEDKNDNSLVAVQNLKGKKSISTQNISFGGQEPKTMVVDHLEDSNISSELHDDTPSAFDNLSSYDHTDLTQVSDATSPTAYTIRESSPAHPYYTAMAIKALHTGQAPEPEASNDNYQYAEAPSQSTTPYTTSIATTTSAPLAYFENQSTSTITTELPRLVSENEHAPRHKHKKNMSNKKTRQKYIVINELDKMTEFNNGDSQSQARKQLHHNHQISEDSGVRGKFKYGDKL</sequence>
<feature type="region of interest" description="Disordered" evidence="1">
    <location>
        <begin position="121"/>
        <end position="158"/>
    </location>
</feature>
<dbReference type="OrthoDB" id="7435533at2759"/>
<dbReference type="RefSeq" id="XP_026757997.1">
    <property type="nucleotide sequence ID" value="XM_026902196.3"/>
</dbReference>
<evidence type="ECO:0000313" key="3">
    <source>
        <dbReference type="Proteomes" id="UP001652740"/>
    </source>
</evidence>
<dbReference type="InParanoid" id="A0A6J1WR70"/>
<feature type="compositionally biased region" description="Basic and acidic residues" evidence="1">
    <location>
        <begin position="723"/>
        <end position="740"/>
    </location>
</feature>
<evidence type="ECO:0000256" key="2">
    <source>
        <dbReference type="SAM" id="SignalP"/>
    </source>
</evidence>
<feature type="compositionally biased region" description="Polar residues" evidence="1">
    <location>
        <begin position="705"/>
        <end position="715"/>
    </location>
</feature>
<feature type="region of interest" description="Disordered" evidence="1">
    <location>
        <begin position="705"/>
        <end position="740"/>
    </location>
</feature>
<feature type="region of interest" description="Disordered" evidence="1">
    <location>
        <begin position="176"/>
        <end position="199"/>
    </location>
</feature>
<keyword evidence="2" id="KW-0732">Signal</keyword>
<dbReference type="AlphaFoldDB" id="A0A6J1WR70"/>
<feature type="chain" id="PRO_5026834657" evidence="2">
    <location>
        <begin position="21"/>
        <end position="740"/>
    </location>
</feature>
<proteinExistence type="predicted"/>
<name>A0A6J1WR70_GALME</name>
<feature type="compositionally biased region" description="Basic residues" evidence="1">
    <location>
        <begin position="176"/>
        <end position="187"/>
    </location>
</feature>
<reference evidence="4" key="1">
    <citation type="submission" date="2025-08" db="UniProtKB">
        <authorList>
            <consortium name="RefSeq"/>
        </authorList>
    </citation>
    <scope>IDENTIFICATION</scope>
    <source>
        <tissue evidence="4">Whole larvae</tissue>
    </source>
</reference>
<feature type="compositionally biased region" description="Basic residues" evidence="1">
    <location>
        <begin position="676"/>
        <end position="691"/>
    </location>
</feature>
<feature type="signal peptide" evidence="2">
    <location>
        <begin position="1"/>
        <end position="20"/>
    </location>
</feature>
<dbReference type="GeneID" id="113517507"/>
<keyword evidence="3" id="KW-1185">Reference proteome</keyword>
<gene>
    <name evidence="4" type="primary">LOC113517507</name>
</gene>
<evidence type="ECO:0000256" key="1">
    <source>
        <dbReference type="SAM" id="MobiDB-lite"/>
    </source>
</evidence>
<dbReference type="Proteomes" id="UP001652740">
    <property type="component" value="Unplaced"/>
</dbReference>
<evidence type="ECO:0000313" key="4">
    <source>
        <dbReference type="RefSeq" id="XP_026757997.1"/>
    </source>
</evidence>
<dbReference type="KEGG" id="gmw:113517507"/>
<accession>A0A6J1WR70</accession>